<keyword evidence="4" id="KW-0460">Magnesium</keyword>
<dbReference type="Gene3D" id="3.40.50.1000">
    <property type="entry name" value="HAD superfamily/HAD-like"/>
    <property type="match status" value="1"/>
</dbReference>
<dbReference type="InterPro" id="IPR000150">
    <property type="entry name" value="Cof"/>
</dbReference>
<evidence type="ECO:0000256" key="4">
    <source>
        <dbReference type="ARBA" id="ARBA00022842"/>
    </source>
</evidence>
<evidence type="ECO:0000256" key="2">
    <source>
        <dbReference type="ARBA" id="ARBA00022723"/>
    </source>
</evidence>
<dbReference type="InterPro" id="IPR023214">
    <property type="entry name" value="HAD_sf"/>
</dbReference>
<organism evidence="6 7">
    <name type="scientific">Buchnera aphidicola</name>
    <name type="common">Pentalonia nigronervosa</name>
    <dbReference type="NCBI Taxonomy" id="1309793"/>
    <lineage>
        <taxon>Bacteria</taxon>
        <taxon>Pseudomonadati</taxon>
        <taxon>Pseudomonadota</taxon>
        <taxon>Gammaproteobacteria</taxon>
        <taxon>Enterobacterales</taxon>
        <taxon>Erwiniaceae</taxon>
        <taxon>Buchnera</taxon>
    </lineage>
</organism>
<dbReference type="Pfam" id="PF08282">
    <property type="entry name" value="Hydrolase_3"/>
    <property type="match status" value="1"/>
</dbReference>
<evidence type="ECO:0000313" key="7">
    <source>
        <dbReference type="Proteomes" id="UP000516346"/>
    </source>
</evidence>
<dbReference type="EMBL" id="CP061275">
    <property type="protein sequence ID" value="QNS01783.1"/>
    <property type="molecule type" value="Genomic_DNA"/>
</dbReference>
<reference evidence="6 7" key="1">
    <citation type="submission" date="2020-09" db="EMBL/GenBank/DDBJ databases">
        <title>Genome sequence of the banana aphid, Pentalonia nigronervosa Coquerel (Hemiptera: Aphididae) and its symbionts.</title>
        <authorList>
            <person name="Mathers T.C."/>
            <person name="Mugford S.T."/>
            <person name="Hogenhout S.A."/>
            <person name="Tripathi L."/>
        </authorList>
    </citation>
    <scope>NUCLEOTIDE SEQUENCE [LARGE SCALE GENOMIC DNA]</scope>
    <source>
        <strain evidence="6">Ba4</strain>
    </source>
</reference>
<keyword evidence="2" id="KW-0479">Metal-binding</keyword>
<protein>
    <submittedName>
        <fullName evidence="6">Cof-type HAD-IIB family hydrolase</fullName>
    </submittedName>
</protein>
<dbReference type="CDD" id="cd07516">
    <property type="entry name" value="HAD_Pase"/>
    <property type="match status" value="1"/>
</dbReference>
<dbReference type="Proteomes" id="UP000516346">
    <property type="component" value="Chromosome"/>
</dbReference>
<dbReference type="PANTHER" id="PTHR47267:SF4">
    <property type="entry name" value="PYRIDOXAL PHOSPHATE PHOSPHATASE YIGL"/>
    <property type="match status" value="1"/>
</dbReference>
<dbReference type="Gene3D" id="3.30.1240.10">
    <property type="match status" value="1"/>
</dbReference>
<sequence length="273" mass="31229">MYRIIATDLDGTLLSKDHKITEYTKNIIKFLSNHGIYFVLASGRHYIDVMRIRDILEIDAFMITSNGSEVYNLDGTLIFKNNLYPDIAKKLCKIKCLDCNIITQLFKNDQWYVNNTNTDNKFCPSLSSLKYNYFNVDHFDYTNISKIFFTGHDLHKLNKIEKIILSKWNTKVNISFSSSGCLEVVSKQSSKGYGLQLIAKLLNISLKDFISFGDGMNDEDMLKICGKACIMQNADLRLKMMLPNLEVIGSNDDGVAKFLNKTLIENNKNITHN</sequence>
<dbReference type="PANTHER" id="PTHR47267">
    <property type="match status" value="1"/>
</dbReference>
<gene>
    <name evidence="6" type="ORF">ICW73_02275</name>
</gene>
<dbReference type="PROSITE" id="PS01228">
    <property type="entry name" value="COF_1"/>
    <property type="match status" value="1"/>
</dbReference>
<name>A0A7H1AZ78_9GAMM</name>
<dbReference type="SUPFAM" id="SSF56784">
    <property type="entry name" value="HAD-like"/>
    <property type="match status" value="1"/>
</dbReference>
<dbReference type="GO" id="GO:0000287">
    <property type="term" value="F:magnesium ion binding"/>
    <property type="evidence" value="ECO:0007669"/>
    <property type="project" value="UniProtKB-ARBA"/>
</dbReference>
<comment type="similarity">
    <text evidence="5">Belongs to the HAD-like hydrolase superfamily. Cof family.</text>
</comment>
<dbReference type="InterPro" id="IPR006379">
    <property type="entry name" value="HAD-SF_hydro_IIB"/>
</dbReference>
<dbReference type="SFLD" id="SFLDG01140">
    <property type="entry name" value="C2.B:_Phosphomannomutase_and_P"/>
    <property type="match status" value="1"/>
</dbReference>
<accession>A0A7H1AZ78</accession>
<dbReference type="InterPro" id="IPR036412">
    <property type="entry name" value="HAD-like_sf"/>
</dbReference>
<evidence type="ECO:0000256" key="3">
    <source>
        <dbReference type="ARBA" id="ARBA00022801"/>
    </source>
</evidence>
<evidence type="ECO:0000256" key="1">
    <source>
        <dbReference type="ARBA" id="ARBA00001946"/>
    </source>
</evidence>
<evidence type="ECO:0000256" key="5">
    <source>
        <dbReference type="ARBA" id="ARBA00034778"/>
    </source>
</evidence>
<proteinExistence type="inferred from homology"/>
<comment type="cofactor">
    <cofactor evidence="1">
        <name>Mg(2+)</name>
        <dbReference type="ChEBI" id="CHEBI:18420"/>
    </cofactor>
</comment>
<dbReference type="NCBIfam" id="TIGR01484">
    <property type="entry name" value="HAD-SF-IIB"/>
    <property type="match status" value="1"/>
</dbReference>
<dbReference type="AlphaFoldDB" id="A0A7H1AZ78"/>
<dbReference type="NCBIfam" id="TIGR00099">
    <property type="entry name" value="Cof-subfamily"/>
    <property type="match status" value="1"/>
</dbReference>
<dbReference type="SFLD" id="SFLDS00003">
    <property type="entry name" value="Haloacid_Dehalogenase"/>
    <property type="match status" value="1"/>
</dbReference>
<evidence type="ECO:0000313" key="6">
    <source>
        <dbReference type="EMBL" id="QNS01783.1"/>
    </source>
</evidence>
<dbReference type="GO" id="GO:0016791">
    <property type="term" value="F:phosphatase activity"/>
    <property type="evidence" value="ECO:0007669"/>
    <property type="project" value="UniProtKB-ARBA"/>
</dbReference>
<keyword evidence="3 6" id="KW-0378">Hydrolase</keyword>